<accession>A0ABR4QJJ6</accession>
<keyword evidence="3" id="KW-1185">Reference proteome</keyword>
<feature type="compositionally biased region" description="Basic residues" evidence="1">
    <location>
        <begin position="13"/>
        <end position="22"/>
    </location>
</feature>
<dbReference type="EMBL" id="JAKROA010000002">
    <property type="protein sequence ID" value="KAL5109849.1"/>
    <property type="molecule type" value="Genomic_DNA"/>
</dbReference>
<protein>
    <submittedName>
        <fullName evidence="2">Uncharacterized protein</fullName>
    </submittedName>
</protein>
<comment type="caution">
    <text evidence="2">The sequence shown here is derived from an EMBL/GenBank/DDBJ whole genome shotgun (WGS) entry which is preliminary data.</text>
</comment>
<dbReference type="Proteomes" id="UP001651158">
    <property type="component" value="Unassembled WGS sequence"/>
</dbReference>
<feature type="region of interest" description="Disordered" evidence="1">
    <location>
        <begin position="1"/>
        <end position="40"/>
    </location>
</feature>
<sequence>MAPKATTAVNPPKKGKTRKKASPKLSGAIKPPPDILDPPAMENLDLIAHNAPEALAYRNYRWQGSKKKS</sequence>
<gene>
    <name evidence="2" type="ORF">TcWFU_001788</name>
</gene>
<proteinExistence type="predicted"/>
<dbReference type="InterPro" id="IPR037760">
    <property type="entry name" value="SMKR1"/>
</dbReference>
<evidence type="ECO:0000313" key="2">
    <source>
        <dbReference type="EMBL" id="KAL5109849.1"/>
    </source>
</evidence>
<reference evidence="2 3" key="1">
    <citation type="journal article" date="2022" name="Front. Cell. Infect. Microbiol.">
        <title>The Genomes of Two Strains of Taenia crassiceps the Animal Model for the Study of Human Cysticercosis.</title>
        <authorList>
            <person name="Bobes R.J."/>
            <person name="Estrada K."/>
            <person name="Rios-Valencia D.G."/>
            <person name="Calderon-Gallegos A."/>
            <person name="de la Torre P."/>
            <person name="Carrero J.C."/>
            <person name="Sanchez-Flores A."/>
            <person name="Laclette J.P."/>
        </authorList>
    </citation>
    <scope>NUCLEOTIDE SEQUENCE [LARGE SCALE GENOMIC DNA]</scope>
    <source>
        <strain evidence="2">WFUcys</strain>
    </source>
</reference>
<dbReference type="PANTHER" id="PTHR37932:SF1">
    <property type="entry name" value="SMALL LYSINE-RICH PROTEIN 1"/>
    <property type="match status" value="1"/>
</dbReference>
<evidence type="ECO:0000313" key="3">
    <source>
        <dbReference type="Proteomes" id="UP001651158"/>
    </source>
</evidence>
<dbReference type="PANTHER" id="PTHR37932">
    <property type="entry name" value="SMALL LYSINE-RICH PROTEIN 1"/>
    <property type="match status" value="1"/>
</dbReference>
<organism evidence="2 3">
    <name type="scientific">Taenia crassiceps</name>
    <dbReference type="NCBI Taxonomy" id="6207"/>
    <lineage>
        <taxon>Eukaryota</taxon>
        <taxon>Metazoa</taxon>
        <taxon>Spiralia</taxon>
        <taxon>Lophotrochozoa</taxon>
        <taxon>Platyhelminthes</taxon>
        <taxon>Cestoda</taxon>
        <taxon>Eucestoda</taxon>
        <taxon>Cyclophyllidea</taxon>
        <taxon>Taeniidae</taxon>
        <taxon>Taenia</taxon>
    </lineage>
</organism>
<evidence type="ECO:0000256" key="1">
    <source>
        <dbReference type="SAM" id="MobiDB-lite"/>
    </source>
</evidence>
<name>A0ABR4QJJ6_9CEST</name>